<dbReference type="Proteomes" id="UP000078348">
    <property type="component" value="Unassembled WGS sequence"/>
</dbReference>
<evidence type="ECO:0000313" key="2">
    <source>
        <dbReference type="Proteomes" id="UP000078348"/>
    </source>
</evidence>
<organism evidence="1 2">
    <name type="scientific">Blastocystis sp. subtype 1 (strain ATCC 50177 / NandII)</name>
    <dbReference type="NCBI Taxonomy" id="478820"/>
    <lineage>
        <taxon>Eukaryota</taxon>
        <taxon>Sar</taxon>
        <taxon>Stramenopiles</taxon>
        <taxon>Bigyra</taxon>
        <taxon>Opalozoa</taxon>
        <taxon>Opalinata</taxon>
        <taxon>Blastocystidae</taxon>
        <taxon>Blastocystis</taxon>
    </lineage>
</organism>
<evidence type="ECO:0000313" key="1">
    <source>
        <dbReference type="EMBL" id="OAO16863.1"/>
    </source>
</evidence>
<dbReference type="OrthoDB" id="10253401at2759"/>
<dbReference type="EMBL" id="LXWW01000056">
    <property type="protein sequence ID" value="OAO16863.1"/>
    <property type="molecule type" value="Genomic_DNA"/>
</dbReference>
<keyword evidence="2" id="KW-1185">Reference proteome</keyword>
<name>A0A196SIJ7_BLAHN</name>
<sequence>MRDAEVGLNTIGLVSEEEANRVLEDGGDICDIPMYHRFFFEVRKPEGPNRGGLMNLVKDNDPVLVLLALDLAPLRFVKDMREEESWIRGTVQHPSLYALLIGYNTTSDNASGYWIIEGNASPCEAAHLKIPMTFNDTNANYAGIASYAFAIRYIPPAPTKPCYSYSYTDYDADS</sequence>
<reference evidence="1 2" key="1">
    <citation type="submission" date="2016-05" db="EMBL/GenBank/DDBJ databases">
        <title>Nuclear genome of Blastocystis sp. subtype 1 NandII.</title>
        <authorList>
            <person name="Gentekaki E."/>
            <person name="Curtis B."/>
            <person name="Stairs C."/>
            <person name="Eme L."/>
            <person name="Herman E."/>
            <person name="Klimes V."/>
            <person name="Arias M.C."/>
            <person name="Elias M."/>
            <person name="Hilliou F."/>
            <person name="Klute M."/>
            <person name="Malik S.-B."/>
            <person name="Pightling A."/>
            <person name="Rachubinski R."/>
            <person name="Salas D."/>
            <person name="Schlacht A."/>
            <person name="Suga H."/>
            <person name="Archibald J."/>
            <person name="Ball S.G."/>
            <person name="Clark G."/>
            <person name="Dacks J."/>
            <person name="Van Der Giezen M."/>
            <person name="Tsaousis A."/>
            <person name="Roger A."/>
        </authorList>
    </citation>
    <scope>NUCLEOTIDE SEQUENCE [LARGE SCALE GENOMIC DNA]</scope>
    <source>
        <strain evidence="2">ATCC 50177 / NandII</strain>
    </source>
</reference>
<dbReference type="AlphaFoldDB" id="A0A196SIJ7"/>
<comment type="caution">
    <text evidence="1">The sequence shown here is derived from an EMBL/GenBank/DDBJ whole genome shotgun (WGS) entry which is preliminary data.</text>
</comment>
<gene>
    <name evidence="1" type="ORF">AV274_1419</name>
</gene>
<proteinExistence type="predicted"/>
<protein>
    <submittedName>
        <fullName evidence="1">Uncharacterized protein</fullName>
    </submittedName>
</protein>
<accession>A0A196SIJ7</accession>